<organism evidence="12 13">
    <name type="scientific">Babjeviella inositovora NRRL Y-12698</name>
    <dbReference type="NCBI Taxonomy" id="984486"/>
    <lineage>
        <taxon>Eukaryota</taxon>
        <taxon>Fungi</taxon>
        <taxon>Dikarya</taxon>
        <taxon>Ascomycota</taxon>
        <taxon>Saccharomycotina</taxon>
        <taxon>Pichiomycetes</taxon>
        <taxon>Serinales incertae sedis</taxon>
        <taxon>Babjeviella</taxon>
    </lineage>
</organism>
<dbReference type="PROSITE" id="PS51786">
    <property type="entry name" value="LON_PROTEOLYTIC"/>
    <property type="match status" value="1"/>
</dbReference>
<feature type="active site" evidence="7">
    <location>
        <position position="862"/>
    </location>
</feature>
<dbReference type="CDD" id="cd19500">
    <property type="entry name" value="RecA-like_Lon"/>
    <property type="match status" value="1"/>
</dbReference>
<dbReference type="EMBL" id="KV454428">
    <property type="protein sequence ID" value="ODQ81227.1"/>
    <property type="molecule type" value="Genomic_DNA"/>
</dbReference>
<dbReference type="PRINTS" id="PR00830">
    <property type="entry name" value="ENDOLAPTASE"/>
</dbReference>
<comment type="similarity">
    <text evidence="7 8">Belongs to the peptidase S16 family.</text>
</comment>
<evidence type="ECO:0000256" key="4">
    <source>
        <dbReference type="ARBA" id="ARBA00022825"/>
    </source>
</evidence>
<dbReference type="SUPFAM" id="SSF52540">
    <property type="entry name" value="P-loop containing nucleoside triphosphate hydrolases"/>
    <property type="match status" value="1"/>
</dbReference>
<evidence type="ECO:0000256" key="5">
    <source>
        <dbReference type="ARBA" id="ARBA00022840"/>
    </source>
</evidence>
<dbReference type="InterPro" id="IPR027417">
    <property type="entry name" value="P-loop_NTPase"/>
</dbReference>
<dbReference type="PROSITE" id="PS01046">
    <property type="entry name" value="LON_SER"/>
    <property type="match status" value="1"/>
</dbReference>
<evidence type="ECO:0000259" key="10">
    <source>
        <dbReference type="PROSITE" id="PS51786"/>
    </source>
</evidence>
<dbReference type="InterPro" id="IPR054594">
    <property type="entry name" value="Lon_lid"/>
</dbReference>
<dbReference type="STRING" id="984486.A0A1E3QW70"/>
<feature type="active site" evidence="7">
    <location>
        <position position="819"/>
    </location>
</feature>
<comment type="catalytic activity">
    <reaction evidence="6">
        <text>Hydrolysis of proteins in presence of ATP.</text>
        <dbReference type="EC" id="3.4.21.53"/>
    </reaction>
</comment>
<dbReference type="SMART" id="SM00382">
    <property type="entry name" value="AAA"/>
    <property type="match status" value="1"/>
</dbReference>
<evidence type="ECO:0000259" key="11">
    <source>
        <dbReference type="PROSITE" id="PS51787"/>
    </source>
</evidence>
<gene>
    <name evidence="12" type="ORF">BABINDRAFT_34071</name>
</gene>
<keyword evidence="13" id="KW-1185">Reference proteome</keyword>
<dbReference type="Gene3D" id="1.10.8.60">
    <property type="match status" value="1"/>
</dbReference>
<evidence type="ECO:0000256" key="9">
    <source>
        <dbReference type="RuleBase" id="RU000592"/>
    </source>
</evidence>
<sequence>MSPFQLPVFQLPPNTAFLPGVLYRVALTPERAASLLLPFPDLSQVDTQQVISSLSGLPLVPFTPETLQGIDAAGSALRSVGALVLCLPQTKVGSVARITNVRFDTESNNNVVVSFHALTRGSVQTSDNLEISQKVVHIFREHPSKTEKASAIVTRFNKLYSDIQEFIAKYDGESLLLLSPLATSLHIQFSSSEFQQALNRLQGMYTKDANIPVLMDITAAVMPIPFAAKCEILALTDPLARIRYVLSNVIDYYIEFFSTMNKAIAYVEEFMGLATEVQRAKFVTGQLRSLRGLLATIGKDQKDGLKAPQLTKAPPRGVLRKSASLSPPEDDELKLIADFITRLPLISSISDDTKRVLEADFRKLQRTPPQQSEWHVLRSFFDIVIDMPWDITSYEIGGARLLDLDLHEVKQQLDRDSYGLETVKRRLVQYLAVVRLHAQNDESTSAGGKNPPALSKSVTRAKPVRAPILLLGGPPGVGKTSLAKSLATALNRPFQRISLGGIRDESEIRGHRRTYVGAMPGAIVLALRRARCMDPVILLDEIDKVVGGPNAAGKVQGDPAAALLEVLDPEQNSSFVDHYLGFPVDLSQVVFICTANEPHELSRPLFDRMEFINLPAYDYEEKVVIARDFLLPRQIERNGLGTKAVVMDDEVLKKITMDYTTEAGVRNLERTIGAICRAKTVELSEREDYSPTVSLGDLTKYIGLPTHPSELQRRRFVSPQAREYGVVNGLSYNSNGSGGVLVFEAIGLPAKSRSLHMTGRLGEVLTESANIAMTFVRSILHRNLLGMDAPKMENILSQFDATEIHLHVPEGGISKDGPSAGITMTLAFLSLAIRKAVPTDIAMTGEITLRGQVLPIGGVREKLLGAHMAGMKRVLLPRINRRDVIKEYCELALNQEGDSNKFGVFGDGSLLRELIQAEEMSGSVIYGKPEAWIKDRLGLDICYVEEFWDVVRAVWGGEFVGNSHRDESRL</sequence>
<dbReference type="OrthoDB" id="2411602at2759"/>
<evidence type="ECO:0000256" key="8">
    <source>
        <dbReference type="RuleBase" id="RU000591"/>
    </source>
</evidence>
<protein>
    <recommendedName>
        <fullName evidence="9">Lon protease homolog</fullName>
        <ecNumber evidence="9">3.4.21.-</ecNumber>
    </recommendedName>
</protein>
<dbReference type="Pfam" id="PF05362">
    <property type="entry name" value="Lon_C"/>
    <property type="match status" value="1"/>
</dbReference>
<dbReference type="InterPro" id="IPR027065">
    <property type="entry name" value="Lon_Prtase"/>
</dbReference>
<dbReference type="PROSITE" id="PS51787">
    <property type="entry name" value="LON_N"/>
    <property type="match status" value="1"/>
</dbReference>
<dbReference type="GO" id="GO:0006508">
    <property type="term" value="P:proteolysis"/>
    <property type="evidence" value="ECO:0007669"/>
    <property type="project" value="UniProtKB-KW"/>
</dbReference>
<dbReference type="InterPro" id="IPR014721">
    <property type="entry name" value="Ribsml_uS5_D2-typ_fold_subgr"/>
</dbReference>
<dbReference type="Proteomes" id="UP000094336">
    <property type="component" value="Unassembled WGS sequence"/>
</dbReference>
<keyword evidence="2 8" id="KW-0547">Nucleotide-binding</keyword>
<dbReference type="RefSeq" id="XP_018986555.1">
    <property type="nucleotide sequence ID" value="XM_019131665.1"/>
</dbReference>
<dbReference type="Gene3D" id="3.30.230.10">
    <property type="match status" value="1"/>
</dbReference>
<evidence type="ECO:0000313" key="13">
    <source>
        <dbReference type="Proteomes" id="UP000094336"/>
    </source>
</evidence>
<evidence type="ECO:0000256" key="3">
    <source>
        <dbReference type="ARBA" id="ARBA00022801"/>
    </source>
</evidence>
<dbReference type="Gene3D" id="3.40.50.300">
    <property type="entry name" value="P-loop containing nucleotide triphosphate hydrolases"/>
    <property type="match status" value="1"/>
</dbReference>
<dbReference type="GO" id="GO:0004252">
    <property type="term" value="F:serine-type endopeptidase activity"/>
    <property type="evidence" value="ECO:0007669"/>
    <property type="project" value="UniProtKB-UniRule"/>
</dbReference>
<evidence type="ECO:0000256" key="2">
    <source>
        <dbReference type="ARBA" id="ARBA00022741"/>
    </source>
</evidence>
<dbReference type="GO" id="GO:0016887">
    <property type="term" value="F:ATP hydrolysis activity"/>
    <property type="evidence" value="ECO:0007669"/>
    <property type="project" value="InterPro"/>
</dbReference>
<dbReference type="GO" id="GO:0030163">
    <property type="term" value="P:protein catabolic process"/>
    <property type="evidence" value="ECO:0007669"/>
    <property type="project" value="InterPro"/>
</dbReference>
<dbReference type="InterPro" id="IPR003593">
    <property type="entry name" value="AAA+_ATPase"/>
</dbReference>
<evidence type="ECO:0000256" key="1">
    <source>
        <dbReference type="ARBA" id="ARBA00022670"/>
    </source>
</evidence>
<dbReference type="PANTHER" id="PTHR10046">
    <property type="entry name" value="ATP DEPENDENT LON PROTEASE FAMILY MEMBER"/>
    <property type="match status" value="1"/>
</dbReference>
<dbReference type="Pfam" id="PF22667">
    <property type="entry name" value="Lon_lid"/>
    <property type="match status" value="1"/>
</dbReference>
<reference evidence="13" key="1">
    <citation type="submission" date="2016-05" db="EMBL/GenBank/DDBJ databases">
        <title>Comparative genomics of biotechnologically important yeasts.</title>
        <authorList>
            <consortium name="DOE Joint Genome Institute"/>
            <person name="Riley R."/>
            <person name="Haridas S."/>
            <person name="Wolfe K.H."/>
            <person name="Lopes M.R."/>
            <person name="Hittinger C.T."/>
            <person name="Goker M."/>
            <person name="Salamov A."/>
            <person name="Wisecaver J."/>
            <person name="Long T.M."/>
            <person name="Aerts A.L."/>
            <person name="Barry K."/>
            <person name="Choi C."/>
            <person name="Clum A."/>
            <person name="Coughlan A.Y."/>
            <person name="Deshpande S."/>
            <person name="Douglass A.P."/>
            <person name="Hanson S.J."/>
            <person name="Klenk H.-P."/>
            <person name="Labutti K."/>
            <person name="Lapidus A."/>
            <person name="Lindquist E."/>
            <person name="Lipzen A."/>
            <person name="Meier-Kolthoff J.P."/>
            <person name="Ohm R.A."/>
            <person name="Otillar R.P."/>
            <person name="Pangilinan J."/>
            <person name="Peng Y."/>
            <person name="Rokas A."/>
            <person name="Rosa C.A."/>
            <person name="Scheuner C."/>
            <person name="Sibirny A.A."/>
            <person name="Slot J.C."/>
            <person name="Stielow J.B."/>
            <person name="Sun H."/>
            <person name="Kurtzman C.P."/>
            <person name="Blackwell M."/>
            <person name="Grigoriev I.V."/>
            <person name="Jeffries T.W."/>
        </authorList>
    </citation>
    <scope>NUCLEOTIDE SEQUENCE [LARGE SCALE GENOMIC DNA]</scope>
    <source>
        <strain evidence="13">NRRL Y-12698</strain>
    </source>
</reference>
<dbReference type="SUPFAM" id="SSF54211">
    <property type="entry name" value="Ribosomal protein S5 domain 2-like"/>
    <property type="match status" value="1"/>
</dbReference>
<keyword evidence="1 7" id="KW-0645">Protease</keyword>
<evidence type="ECO:0000256" key="6">
    <source>
        <dbReference type="ARBA" id="ARBA00050665"/>
    </source>
</evidence>
<proteinExistence type="inferred from homology"/>
<keyword evidence="4 7" id="KW-0720">Serine protease</keyword>
<dbReference type="InterPro" id="IPR020568">
    <property type="entry name" value="Ribosomal_Su5_D2-typ_SF"/>
</dbReference>
<feature type="domain" description="Lon N-terminal" evidence="11">
    <location>
        <begin position="6"/>
        <end position="253"/>
    </location>
</feature>
<dbReference type="GeneID" id="30149518"/>
<dbReference type="GO" id="GO:0005524">
    <property type="term" value="F:ATP binding"/>
    <property type="evidence" value="ECO:0007669"/>
    <property type="project" value="UniProtKB-KW"/>
</dbReference>
<dbReference type="GO" id="GO:0004176">
    <property type="term" value="F:ATP-dependent peptidase activity"/>
    <property type="evidence" value="ECO:0007669"/>
    <property type="project" value="UniProtKB-UniRule"/>
</dbReference>
<keyword evidence="3 7" id="KW-0378">Hydrolase</keyword>
<dbReference type="Pfam" id="PF00004">
    <property type="entry name" value="AAA"/>
    <property type="match status" value="1"/>
</dbReference>
<dbReference type="EC" id="3.4.21.-" evidence="9"/>
<feature type="domain" description="Lon proteolytic" evidence="10">
    <location>
        <begin position="721"/>
        <end position="957"/>
    </location>
</feature>
<dbReference type="AlphaFoldDB" id="A0A1E3QW70"/>
<dbReference type="InterPro" id="IPR003959">
    <property type="entry name" value="ATPase_AAA_core"/>
</dbReference>
<dbReference type="InterPro" id="IPR003111">
    <property type="entry name" value="Lon_prtase_N"/>
</dbReference>
<dbReference type="InterPro" id="IPR008269">
    <property type="entry name" value="Lon_proteolytic"/>
</dbReference>
<accession>A0A1E3QW70</accession>
<dbReference type="FunFam" id="3.40.50.300:FF:000021">
    <property type="entry name" value="Lon protease homolog"/>
    <property type="match status" value="1"/>
</dbReference>
<dbReference type="InterPro" id="IPR008268">
    <property type="entry name" value="Peptidase_S16_AS"/>
</dbReference>
<evidence type="ECO:0000313" key="12">
    <source>
        <dbReference type="EMBL" id="ODQ81227.1"/>
    </source>
</evidence>
<keyword evidence="5 8" id="KW-0067">ATP-binding</keyword>
<name>A0A1E3QW70_9ASCO</name>
<evidence type="ECO:0000256" key="7">
    <source>
        <dbReference type="PROSITE-ProRule" id="PRU01122"/>
    </source>
</evidence>
<dbReference type="Pfam" id="PF02190">
    <property type="entry name" value="LON_substr_bdg"/>
    <property type="match status" value="1"/>
</dbReference>